<dbReference type="InterPro" id="IPR002404">
    <property type="entry name" value="IRS_PTB"/>
</dbReference>
<dbReference type="Pfam" id="PF02174">
    <property type="entry name" value="IRS"/>
    <property type="match status" value="1"/>
</dbReference>
<evidence type="ECO:0000313" key="9">
    <source>
        <dbReference type="Proteomes" id="UP001497472"/>
    </source>
</evidence>
<dbReference type="GO" id="GO:0005104">
    <property type="term" value="F:fibroblast growth factor receptor binding"/>
    <property type="evidence" value="ECO:0007669"/>
    <property type="project" value="TreeGrafter"/>
</dbReference>
<feature type="compositionally biased region" description="Low complexity" evidence="6">
    <location>
        <begin position="424"/>
        <end position="441"/>
    </location>
</feature>
<evidence type="ECO:0000256" key="4">
    <source>
        <dbReference type="ARBA" id="ARBA00023136"/>
    </source>
</evidence>
<feature type="region of interest" description="Disordered" evidence="6">
    <location>
        <begin position="394"/>
        <end position="441"/>
    </location>
</feature>
<dbReference type="PANTHER" id="PTHR21258">
    <property type="entry name" value="DOCKING PROTEIN RELATED"/>
    <property type="match status" value="1"/>
</dbReference>
<keyword evidence="5" id="KW-0449">Lipoprotein</keyword>
<dbReference type="InterPro" id="IPR050996">
    <property type="entry name" value="Docking_Protein_DOK"/>
</dbReference>
<keyword evidence="2" id="KW-0597">Phosphoprotein</keyword>
<evidence type="ECO:0000256" key="6">
    <source>
        <dbReference type="SAM" id="MobiDB-lite"/>
    </source>
</evidence>
<evidence type="ECO:0000256" key="3">
    <source>
        <dbReference type="ARBA" id="ARBA00022707"/>
    </source>
</evidence>
<dbReference type="InterPro" id="IPR011993">
    <property type="entry name" value="PH-like_dom_sf"/>
</dbReference>
<dbReference type="AlphaFoldDB" id="A0AAV1IV64"/>
<feature type="region of interest" description="Disordered" evidence="6">
    <location>
        <begin position="125"/>
        <end position="162"/>
    </location>
</feature>
<keyword evidence="3" id="KW-0519">Myristate</keyword>
<dbReference type="GO" id="GO:0005737">
    <property type="term" value="C:cytoplasm"/>
    <property type="evidence" value="ECO:0007669"/>
    <property type="project" value="TreeGrafter"/>
</dbReference>
<evidence type="ECO:0000256" key="5">
    <source>
        <dbReference type="ARBA" id="ARBA00023288"/>
    </source>
</evidence>
<comment type="caution">
    <text evidence="8">The sequence shown here is derived from an EMBL/GenBank/DDBJ whole genome shotgun (WGS) entry which is preliminary data.</text>
</comment>
<feature type="domain" description="IRS-type PTB" evidence="7">
    <location>
        <begin position="10"/>
        <end position="112"/>
    </location>
</feature>
<dbReference type="GO" id="GO:0005068">
    <property type="term" value="F:transmembrane receptor protein tyrosine kinase adaptor activity"/>
    <property type="evidence" value="ECO:0007669"/>
    <property type="project" value="TreeGrafter"/>
</dbReference>
<dbReference type="CDD" id="cd01202">
    <property type="entry name" value="PTB_FRS2"/>
    <property type="match status" value="1"/>
</dbReference>
<dbReference type="GO" id="GO:0016020">
    <property type="term" value="C:membrane"/>
    <property type="evidence" value="ECO:0007669"/>
    <property type="project" value="UniProtKB-SubCell"/>
</dbReference>
<evidence type="ECO:0000256" key="2">
    <source>
        <dbReference type="ARBA" id="ARBA00022553"/>
    </source>
</evidence>
<dbReference type="GO" id="GO:0008543">
    <property type="term" value="P:fibroblast growth factor receptor signaling pathway"/>
    <property type="evidence" value="ECO:0007669"/>
    <property type="project" value="TreeGrafter"/>
</dbReference>
<evidence type="ECO:0000259" key="7">
    <source>
        <dbReference type="PROSITE" id="PS51064"/>
    </source>
</evidence>
<name>A0AAV1IV64_9NEOP</name>
<dbReference type="SMART" id="SM01244">
    <property type="entry name" value="IRS"/>
    <property type="match status" value="1"/>
</dbReference>
<sequence>MGCLHSKKEISDLHPNIFRVVNIDENGTDLCSGQLEITESDIILYREGRDSTVWPLHSLRRYGFEGDLFSFESGRRCETGEGIYAFRCRRASVLFRTLQQQIQLLNVVHDTTTYPVSRINPLHQSRQTVQATVVHRSSVDNGQPEPELPPLPRNPAPRSPSSADILEVINPLQNRAQTNTHATNVYQVRNFKREHNNNNQTEAITDGRHMYTNDLNRDLAVLRKTLRREMALIAIRDIEDETRFLEGRYMENESGPSQDTTTKESTITKADDTETESLPMTNNVDQKDVSRLYVNIAPVNASATEVIKNDPLPLTPVTPKPVEYCNLTIGSNPEVNTYANLMIGEMADSLRKHDHHQKFSESDTFTSMSPVEELEVNYAVLDIDTNKESLRTDLQAASPESQSNNSSKNDSTASYSSHARSRMVSQNSIDKSSSSNNVTSVPTASIGYTTIDFDKTVALTSVAAAADANLDACRKSKHNSCVIIANACDRK</sequence>
<proteinExistence type="predicted"/>
<keyword evidence="4" id="KW-0472">Membrane</keyword>
<feature type="compositionally biased region" description="Pro residues" evidence="6">
    <location>
        <begin position="146"/>
        <end position="158"/>
    </location>
</feature>
<dbReference type="SMART" id="SM00310">
    <property type="entry name" value="PTBI"/>
    <property type="match status" value="1"/>
</dbReference>
<comment type="subcellular location">
    <subcellularLocation>
        <location evidence="1">Membrane</location>
    </subcellularLocation>
</comment>
<dbReference type="Proteomes" id="UP001497472">
    <property type="component" value="Unassembled WGS sequence"/>
</dbReference>
<protein>
    <recommendedName>
        <fullName evidence="7">IRS-type PTB domain-containing protein</fullName>
    </recommendedName>
</protein>
<dbReference type="InterPro" id="IPR038742">
    <property type="entry name" value="FRS2_PTB"/>
</dbReference>
<gene>
    <name evidence="8" type="ORF">LNINA_LOCUS537</name>
</gene>
<feature type="compositionally biased region" description="Polar residues" evidence="6">
    <location>
        <begin position="398"/>
        <end position="418"/>
    </location>
</feature>
<reference evidence="8 9" key="1">
    <citation type="submission" date="2023-11" db="EMBL/GenBank/DDBJ databases">
        <authorList>
            <person name="Okamura Y."/>
        </authorList>
    </citation>
    <scope>NUCLEOTIDE SEQUENCE [LARGE SCALE GENOMIC DNA]</scope>
</reference>
<organism evidence="8 9">
    <name type="scientific">Leptosia nina</name>
    <dbReference type="NCBI Taxonomy" id="320188"/>
    <lineage>
        <taxon>Eukaryota</taxon>
        <taxon>Metazoa</taxon>
        <taxon>Ecdysozoa</taxon>
        <taxon>Arthropoda</taxon>
        <taxon>Hexapoda</taxon>
        <taxon>Insecta</taxon>
        <taxon>Pterygota</taxon>
        <taxon>Neoptera</taxon>
        <taxon>Endopterygota</taxon>
        <taxon>Lepidoptera</taxon>
        <taxon>Glossata</taxon>
        <taxon>Ditrysia</taxon>
        <taxon>Papilionoidea</taxon>
        <taxon>Pieridae</taxon>
        <taxon>Pierinae</taxon>
        <taxon>Leptosia</taxon>
    </lineage>
</organism>
<dbReference type="Gene3D" id="2.30.29.30">
    <property type="entry name" value="Pleckstrin-homology domain (PH domain)/Phosphotyrosine-binding domain (PTB)"/>
    <property type="match status" value="1"/>
</dbReference>
<keyword evidence="9" id="KW-1185">Reference proteome</keyword>
<dbReference type="PANTHER" id="PTHR21258:SF55">
    <property type="entry name" value="FI23523P1"/>
    <property type="match status" value="1"/>
</dbReference>
<dbReference type="PROSITE" id="PS51064">
    <property type="entry name" value="IRS_PTB"/>
    <property type="match status" value="1"/>
</dbReference>
<evidence type="ECO:0000256" key="1">
    <source>
        <dbReference type="ARBA" id="ARBA00004370"/>
    </source>
</evidence>
<evidence type="ECO:0000313" key="8">
    <source>
        <dbReference type="EMBL" id="CAK1540488.1"/>
    </source>
</evidence>
<accession>A0AAV1IV64</accession>
<dbReference type="EMBL" id="CAVLEF010000001">
    <property type="protein sequence ID" value="CAK1540488.1"/>
    <property type="molecule type" value="Genomic_DNA"/>
</dbReference>
<dbReference type="SUPFAM" id="SSF50729">
    <property type="entry name" value="PH domain-like"/>
    <property type="match status" value="1"/>
</dbReference>